<proteinExistence type="predicted"/>
<dbReference type="GO" id="GO:0005634">
    <property type="term" value="C:nucleus"/>
    <property type="evidence" value="ECO:0007669"/>
    <property type="project" value="UniProtKB-SubCell"/>
</dbReference>
<dbReference type="EMBL" id="KZ819195">
    <property type="protein sequence ID" value="PWY99320.1"/>
    <property type="molecule type" value="Genomic_DNA"/>
</dbReference>
<accession>A0A317XPV4</accession>
<dbReference type="CDD" id="cd00067">
    <property type="entry name" value="GAL4"/>
    <property type="match status" value="1"/>
</dbReference>
<dbReference type="InterPro" id="IPR001138">
    <property type="entry name" value="Zn2Cys6_DnaBD"/>
</dbReference>
<keyword evidence="2" id="KW-0539">Nucleus</keyword>
<dbReference type="InParanoid" id="A0A317XPV4"/>
<comment type="subcellular location">
    <subcellularLocation>
        <location evidence="1">Nucleus</location>
    </subcellularLocation>
</comment>
<gene>
    <name evidence="5" type="ORF">BCV70DRAFT_116625</name>
</gene>
<dbReference type="GO" id="GO:0008270">
    <property type="term" value="F:zinc ion binding"/>
    <property type="evidence" value="ECO:0007669"/>
    <property type="project" value="InterPro"/>
</dbReference>
<dbReference type="InterPro" id="IPR036864">
    <property type="entry name" value="Zn2-C6_fun-type_DNA-bd_sf"/>
</dbReference>
<organism evidence="5 6">
    <name type="scientific">Testicularia cyperi</name>
    <dbReference type="NCBI Taxonomy" id="1882483"/>
    <lineage>
        <taxon>Eukaryota</taxon>
        <taxon>Fungi</taxon>
        <taxon>Dikarya</taxon>
        <taxon>Basidiomycota</taxon>
        <taxon>Ustilaginomycotina</taxon>
        <taxon>Ustilaginomycetes</taxon>
        <taxon>Ustilaginales</taxon>
        <taxon>Anthracoideaceae</taxon>
        <taxon>Testicularia</taxon>
    </lineage>
</organism>
<protein>
    <recommendedName>
        <fullName evidence="4">Zn(2)-C6 fungal-type domain-containing protein</fullName>
    </recommendedName>
</protein>
<dbReference type="AlphaFoldDB" id="A0A317XPV4"/>
<dbReference type="Pfam" id="PF00172">
    <property type="entry name" value="Zn_clus"/>
    <property type="match status" value="1"/>
</dbReference>
<dbReference type="Proteomes" id="UP000246740">
    <property type="component" value="Unassembled WGS sequence"/>
</dbReference>
<dbReference type="PANTHER" id="PTHR31001:SF40">
    <property type="entry name" value="ZN(II)2CYS6 TRANSCRIPTION FACTOR (EUROFUNG)"/>
    <property type="match status" value="1"/>
</dbReference>
<feature type="domain" description="Zn(2)-C6 fungal-type" evidence="4">
    <location>
        <begin position="25"/>
        <end position="58"/>
    </location>
</feature>
<reference evidence="5 6" key="1">
    <citation type="journal article" date="2018" name="Mol. Biol. Evol.">
        <title>Broad Genomic Sampling Reveals a Smut Pathogenic Ancestry of the Fungal Clade Ustilaginomycotina.</title>
        <authorList>
            <person name="Kijpornyongpan T."/>
            <person name="Mondo S.J."/>
            <person name="Barry K."/>
            <person name="Sandor L."/>
            <person name="Lee J."/>
            <person name="Lipzen A."/>
            <person name="Pangilinan J."/>
            <person name="LaButti K."/>
            <person name="Hainaut M."/>
            <person name="Henrissat B."/>
            <person name="Grigoriev I.V."/>
            <person name="Spatafora J.W."/>
            <person name="Aime M.C."/>
        </authorList>
    </citation>
    <scope>NUCLEOTIDE SEQUENCE [LARGE SCALE GENOMIC DNA]</scope>
    <source>
        <strain evidence="5 6">MCA 3645</strain>
    </source>
</reference>
<dbReference type="Gene3D" id="4.10.240.10">
    <property type="entry name" value="Zn(2)-C6 fungal-type DNA-binding domain"/>
    <property type="match status" value="1"/>
</dbReference>
<evidence type="ECO:0000259" key="4">
    <source>
        <dbReference type="PROSITE" id="PS50048"/>
    </source>
</evidence>
<evidence type="ECO:0000256" key="3">
    <source>
        <dbReference type="SAM" id="MobiDB-lite"/>
    </source>
</evidence>
<dbReference type="OrthoDB" id="3362851at2759"/>
<feature type="region of interest" description="Disordered" evidence="3">
    <location>
        <begin position="741"/>
        <end position="760"/>
    </location>
</feature>
<evidence type="ECO:0000256" key="2">
    <source>
        <dbReference type="ARBA" id="ARBA00023242"/>
    </source>
</evidence>
<dbReference type="PANTHER" id="PTHR31001">
    <property type="entry name" value="UNCHARACTERIZED TRANSCRIPTIONAL REGULATORY PROTEIN"/>
    <property type="match status" value="1"/>
</dbReference>
<evidence type="ECO:0000313" key="6">
    <source>
        <dbReference type="Proteomes" id="UP000246740"/>
    </source>
</evidence>
<dbReference type="CDD" id="cd12148">
    <property type="entry name" value="fungal_TF_MHR"/>
    <property type="match status" value="1"/>
</dbReference>
<evidence type="ECO:0000313" key="5">
    <source>
        <dbReference type="EMBL" id="PWY99320.1"/>
    </source>
</evidence>
<evidence type="ECO:0000256" key="1">
    <source>
        <dbReference type="ARBA" id="ARBA00004123"/>
    </source>
</evidence>
<dbReference type="GO" id="GO:0000981">
    <property type="term" value="F:DNA-binding transcription factor activity, RNA polymerase II-specific"/>
    <property type="evidence" value="ECO:0007669"/>
    <property type="project" value="InterPro"/>
</dbReference>
<keyword evidence="6" id="KW-1185">Reference proteome</keyword>
<dbReference type="SUPFAM" id="SSF57701">
    <property type="entry name" value="Zn2/Cys6 DNA-binding domain"/>
    <property type="match status" value="1"/>
</dbReference>
<name>A0A317XPV4_9BASI</name>
<sequence length="854" mass="94540">MSSIHHPHPSDDDLEPANKRRKVNTCLQCKARKVKCDKVRPLCGPCRRRRVPTDNCVFADEADPETLEHYLGPDYLAQQGYDVADTGAGGSDDADLLGLQDPQARAVLDRITREIRLREDGEDSSATLITSDPNVALVGTGAIAADAGAVIDPSLAKSVLSPNGENAHHPKRPATAAAAAAALADPSVPLSGNPVAPLDAQTAKERTKLILGLLPNDHVVNVLLDSLRAFESKSPLGISWRLIRIQLINLRGDISDWRTGQVEEPDVDLTFLALLFELMVSAIDCKPVDEIISEGIALTADQVPEMTSRWHTTCQALLGMCDAAREPNVNTVCTVFLFYLYELRRGAFKSAIHHLQSSYRSAQAICMHQLSSAEDDAQRWRDSAESEDTTIRTGAVTAMRKALFEGGESFAVSEEQQILQSLRHELETGSQGFGPRRRELLQTNIPDRTHLVREATRMLWVSLVWHLELVTPPAPLSEALDDSTWTTRLSSIDEAHLSDGETFDLPSGSSLASVSTCFFQFLSASTHFAIKRKQRPAQSAFDSVGAELLGVVSEWNGIADRHLTAMREQVGVGRAMLNHFSLLIHHWTRIRVLRPYFGQLEDAGSSLASSREALVTSCRESLLQVQKITATSDVDLSIFQPVVTTATIDSALLLALHLLSQAESNDYNGSPDWHDIRSLVKTSLLLIWTQATSTTSPNAPRLGRSQTARRPSRQLIEHILLLAFDKKHDAIMHAPRIKDEDGELQAPRSMHPEDRLDQTLGPLGPEDPLATYRDLLLDPHLPVYRHPLFFDVLDGEFRFHIHPLRLAFPTALTDTSISDTIFLFWPFYRIPPIALIICTSFTLYPELQRMTHTV</sequence>
<dbReference type="InterPro" id="IPR050613">
    <property type="entry name" value="Sec_Metabolite_Reg"/>
</dbReference>
<dbReference type="PROSITE" id="PS50048">
    <property type="entry name" value="ZN2_CY6_FUNGAL_2"/>
    <property type="match status" value="1"/>
</dbReference>
<dbReference type="SMART" id="SM00066">
    <property type="entry name" value="GAL4"/>
    <property type="match status" value="1"/>
</dbReference>
<dbReference type="STRING" id="1882483.A0A317XPV4"/>